<dbReference type="Proteomes" id="UP000018087">
    <property type="component" value="Unassembled WGS sequence"/>
</dbReference>
<dbReference type="InterPro" id="IPR016166">
    <property type="entry name" value="FAD-bd_PCMH"/>
</dbReference>
<dbReference type="Gene3D" id="1.10.730.10">
    <property type="entry name" value="Isoleucyl-tRNA Synthetase, Domain 1"/>
    <property type="match status" value="1"/>
</dbReference>
<dbReference type="AlphaFoldDB" id="U7PWX3"/>
<dbReference type="SUPFAM" id="SSF50677">
    <property type="entry name" value="ValRS/IleRS/LeuRS editing domain"/>
    <property type="match status" value="1"/>
</dbReference>
<keyword evidence="8" id="KW-0030">Aminoacyl-tRNA synthetase</keyword>
<dbReference type="SUPFAM" id="SSF47323">
    <property type="entry name" value="Anticodon-binding domain of a subclass of class I aminoacyl-tRNA synthetases"/>
    <property type="match status" value="1"/>
</dbReference>
<dbReference type="Pfam" id="PF08031">
    <property type="entry name" value="BBE"/>
    <property type="match status" value="1"/>
</dbReference>
<keyword evidence="6" id="KW-0067">ATP-binding</keyword>
<keyword evidence="4 15" id="KW-0436">Ligase</keyword>
<evidence type="ECO:0000256" key="13">
    <source>
        <dbReference type="SAM" id="SignalP"/>
    </source>
</evidence>
<dbReference type="FunFam" id="1.10.730.10:FF:000004">
    <property type="entry name" value="Isoleucyl-tRNA synthetase, cytoplasmic"/>
    <property type="match status" value="1"/>
</dbReference>
<dbReference type="InterPro" id="IPR033709">
    <property type="entry name" value="Anticodon_Ile_ABEc"/>
</dbReference>
<evidence type="ECO:0000256" key="4">
    <source>
        <dbReference type="ARBA" id="ARBA00022598"/>
    </source>
</evidence>
<dbReference type="Gene3D" id="3.30.465.10">
    <property type="match status" value="2"/>
</dbReference>
<comment type="similarity">
    <text evidence="2">Belongs to the class-I aminoacyl-tRNA synthetase family.</text>
</comment>
<dbReference type="GO" id="GO:0000049">
    <property type="term" value="F:tRNA binding"/>
    <property type="evidence" value="ECO:0007669"/>
    <property type="project" value="InterPro"/>
</dbReference>
<dbReference type="HOGENOM" id="CLU_234528_0_0_1"/>
<dbReference type="GO" id="GO:0002161">
    <property type="term" value="F:aminoacyl-tRNA deacylase activity"/>
    <property type="evidence" value="ECO:0007669"/>
    <property type="project" value="InterPro"/>
</dbReference>
<dbReference type="InterPro" id="IPR013155">
    <property type="entry name" value="M/V/L/I-tRNA-synth_anticd-bd"/>
</dbReference>
<dbReference type="Gene3D" id="3.40.462.20">
    <property type="match status" value="1"/>
</dbReference>
<dbReference type="GO" id="GO:0004822">
    <property type="term" value="F:isoleucine-tRNA ligase activity"/>
    <property type="evidence" value="ECO:0007669"/>
    <property type="project" value="UniProtKB-EC"/>
</dbReference>
<evidence type="ECO:0000256" key="6">
    <source>
        <dbReference type="ARBA" id="ARBA00022840"/>
    </source>
</evidence>
<dbReference type="eggNOG" id="KOG0434">
    <property type="taxonomic scope" value="Eukaryota"/>
</dbReference>
<dbReference type="Pfam" id="PF00133">
    <property type="entry name" value="tRNA-synt_1"/>
    <property type="match status" value="1"/>
</dbReference>
<keyword evidence="16" id="KW-1185">Reference proteome</keyword>
<dbReference type="PANTHER" id="PTHR42780:SF1">
    <property type="entry name" value="ISOLEUCINE--TRNA LIGASE, CYTOPLASMIC"/>
    <property type="match status" value="1"/>
</dbReference>
<keyword evidence="13" id="KW-0732">Signal</keyword>
<dbReference type="InterPro" id="IPR036318">
    <property type="entry name" value="FAD-bd_PCMH-like_sf"/>
</dbReference>
<dbReference type="Gene3D" id="3.90.740.10">
    <property type="entry name" value="Valyl/Leucyl/Isoleucyl-tRNA synthetase, editing domain"/>
    <property type="match status" value="1"/>
</dbReference>
<dbReference type="InterPro" id="IPR023586">
    <property type="entry name" value="Ile-tRNA-ligase_type2"/>
</dbReference>
<dbReference type="CDD" id="cd00818">
    <property type="entry name" value="IleRS_core"/>
    <property type="match status" value="1"/>
</dbReference>
<dbReference type="Pfam" id="PF19302">
    <property type="entry name" value="DUF5915"/>
    <property type="match status" value="2"/>
</dbReference>
<evidence type="ECO:0000256" key="9">
    <source>
        <dbReference type="ARBA" id="ARBA00032665"/>
    </source>
</evidence>
<reference evidence="16" key="1">
    <citation type="journal article" date="2014" name="Genome Announc.">
        <title>Genome sequence of the pathogenic fungus Sporothrix schenckii (ATCC 58251).</title>
        <authorList>
            <person name="Cuomo C.A."/>
            <person name="Rodriguez-Del Valle N."/>
            <person name="Perez-Sanchez L."/>
            <person name="Abouelleil A."/>
            <person name="Goldberg J."/>
            <person name="Young S."/>
            <person name="Zeng Q."/>
            <person name="Birren B.W."/>
        </authorList>
    </citation>
    <scope>NUCLEOTIDE SEQUENCE [LARGE SCALE GENOMIC DNA]</scope>
    <source>
        <strain evidence="16">ATCC 58251 / de Perez 2211183</strain>
    </source>
</reference>
<dbReference type="InterPro" id="IPR002301">
    <property type="entry name" value="Ile-tRNA-ligase"/>
</dbReference>
<evidence type="ECO:0000256" key="7">
    <source>
        <dbReference type="ARBA" id="ARBA00022917"/>
    </source>
</evidence>
<protein>
    <recommendedName>
        <fullName evidence="11">Isoleucine--tRNA ligase, cytoplasmic</fullName>
        <ecNumber evidence="3">6.1.1.5</ecNumber>
    </recommendedName>
    <alternativeName>
        <fullName evidence="9">Isoleucyl-tRNA synthetase</fullName>
    </alternativeName>
</protein>
<evidence type="ECO:0000256" key="2">
    <source>
        <dbReference type="ARBA" id="ARBA00005594"/>
    </source>
</evidence>
<feature type="domain" description="FAD-binding PCMH-type" evidence="14">
    <location>
        <begin position="170"/>
        <end position="355"/>
    </location>
</feature>
<evidence type="ECO:0000313" key="16">
    <source>
        <dbReference type="Proteomes" id="UP000018087"/>
    </source>
</evidence>
<dbReference type="InterPro" id="IPR006094">
    <property type="entry name" value="Oxid_FAD_bind_N"/>
</dbReference>
<dbReference type="InterPro" id="IPR012951">
    <property type="entry name" value="BBE"/>
</dbReference>
<gene>
    <name evidence="15" type="ORF">HMPREF1624_03467</name>
</gene>
<dbReference type="FunFam" id="3.40.50.620:FF:000023">
    <property type="entry name" value="Isoleucyl-tRNA synthetase,cytoplasmic"/>
    <property type="match status" value="1"/>
</dbReference>
<evidence type="ECO:0000256" key="8">
    <source>
        <dbReference type="ARBA" id="ARBA00023146"/>
    </source>
</evidence>
<keyword evidence="5" id="KW-0547">Nucleotide-binding</keyword>
<dbReference type="InterPro" id="IPR009008">
    <property type="entry name" value="Val/Leu/Ile-tRNA-synth_edit"/>
</dbReference>
<feature type="signal peptide" evidence="13">
    <location>
        <begin position="1"/>
        <end position="29"/>
    </location>
</feature>
<dbReference type="InterPro" id="IPR016169">
    <property type="entry name" value="FAD-bd_PCMH_sub2"/>
</dbReference>
<dbReference type="InterPro" id="IPR002300">
    <property type="entry name" value="aa-tRNA-synth_Ia"/>
</dbReference>
<dbReference type="GO" id="GO:0006428">
    <property type="term" value="P:isoleucyl-tRNA aminoacylation"/>
    <property type="evidence" value="ECO:0007669"/>
    <property type="project" value="InterPro"/>
</dbReference>
<dbReference type="OrthoDB" id="1706657at2759"/>
<comment type="similarity">
    <text evidence="1">Belongs to the oxygen-dependent FAD-linked oxidoreductase family.</text>
</comment>
<dbReference type="GO" id="GO:0071949">
    <property type="term" value="F:FAD binding"/>
    <property type="evidence" value="ECO:0007669"/>
    <property type="project" value="InterPro"/>
</dbReference>
<evidence type="ECO:0000256" key="5">
    <source>
        <dbReference type="ARBA" id="ARBA00022741"/>
    </source>
</evidence>
<dbReference type="SUPFAM" id="SSF52374">
    <property type="entry name" value="Nucleotidylyl transferase"/>
    <property type="match status" value="1"/>
</dbReference>
<organism evidence="15 16">
    <name type="scientific">Sporothrix schenckii (strain ATCC 58251 / de Perez 2211183)</name>
    <name type="common">Rose-picker's disease fungus</name>
    <dbReference type="NCBI Taxonomy" id="1391915"/>
    <lineage>
        <taxon>Eukaryota</taxon>
        <taxon>Fungi</taxon>
        <taxon>Dikarya</taxon>
        <taxon>Ascomycota</taxon>
        <taxon>Pezizomycotina</taxon>
        <taxon>Sordariomycetes</taxon>
        <taxon>Sordariomycetidae</taxon>
        <taxon>Ophiostomatales</taxon>
        <taxon>Ophiostomataceae</taxon>
        <taxon>Sporothrix</taxon>
    </lineage>
</organism>
<comment type="catalytic activity">
    <reaction evidence="10">
        <text>tRNA(Ile) + L-isoleucine + ATP = L-isoleucyl-tRNA(Ile) + AMP + diphosphate</text>
        <dbReference type="Rhea" id="RHEA:11060"/>
        <dbReference type="Rhea" id="RHEA-COMP:9666"/>
        <dbReference type="Rhea" id="RHEA-COMP:9695"/>
        <dbReference type="ChEBI" id="CHEBI:30616"/>
        <dbReference type="ChEBI" id="CHEBI:33019"/>
        <dbReference type="ChEBI" id="CHEBI:58045"/>
        <dbReference type="ChEBI" id="CHEBI:78442"/>
        <dbReference type="ChEBI" id="CHEBI:78528"/>
        <dbReference type="ChEBI" id="CHEBI:456215"/>
        <dbReference type="EC" id="6.1.1.5"/>
    </reaction>
</comment>
<name>U7PWX3_SPOS1</name>
<accession>U7PWX3</accession>
<evidence type="ECO:0000256" key="10">
    <source>
        <dbReference type="ARBA" id="ARBA00048359"/>
    </source>
</evidence>
<dbReference type="InterPro" id="IPR009080">
    <property type="entry name" value="tRNAsynth_Ia_anticodon-bd"/>
</dbReference>
<evidence type="ECO:0000256" key="1">
    <source>
        <dbReference type="ARBA" id="ARBA00005466"/>
    </source>
</evidence>
<dbReference type="Gene3D" id="3.40.50.620">
    <property type="entry name" value="HUPs"/>
    <property type="match status" value="2"/>
</dbReference>
<evidence type="ECO:0000313" key="15">
    <source>
        <dbReference type="EMBL" id="ERT00098.1"/>
    </source>
</evidence>
<feature type="compositionally biased region" description="Basic and acidic residues" evidence="12">
    <location>
        <begin position="1807"/>
        <end position="1837"/>
    </location>
</feature>
<dbReference type="PRINTS" id="PR00984">
    <property type="entry name" value="TRNASYNTHILE"/>
</dbReference>
<evidence type="ECO:0000256" key="12">
    <source>
        <dbReference type="SAM" id="MobiDB-lite"/>
    </source>
</evidence>
<dbReference type="InterPro" id="IPR014729">
    <property type="entry name" value="Rossmann-like_a/b/a_fold"/>
</dbReference>
<proteinExistence type="inferred from homology"/>
<keyword evidence="7" id="KW-0648">Protein biosynthesis</keyword>
<evidence type="ECO:0000259" key="14">
    <source>
        <dbReference type="PROSITE" id="PS51387"/>
    </source>
</evidence>
<evidence type="ECO:0000256" key="11">
    <source>
        <dbReference type="ARBA" id="ARBA00069879"/>
    </source>
</evidence>
<feature type="chain" id="PRO_5004685727" description="Isoleucine--tRNA ligase, cytoplasmic" evidence="13">
    <location>
        <begin position="30"/>
        <end position="1965"/>
    </location>
</feature>
<dbReference type="FunFam" id="3.40.50.620:FF:000133">
    <property type="entry name" value="Isoleucyl-tRNA synthetase, cytoplasmic"/>
    <property type="match status" value="1"/>
</dbReference>
<dbReference type="STRING" id="1391915.U7PWX3"/>
<dbReference type="NCBIfam" id="TIGR00392">
    <property type="entry name" value="ileS"/>
    <property type="match status" value="1"/>
</dbReference>
<evidence type="ECO:0000256" key="3">
    <source>
        <dbReference type="ARBA" id="ARBA00013165"/>
    </source>
</evidence>
<dbReference type="GO" id="GO:0016491">
    <property type="term" value="F:oxidoreductase activity"/>
    <property type="evidence" value="ECO:0007669"/>
    <property type="project" value="InterPro"/>
</dbReference>
<dbReference type="PROSITE" id="PS51387">
    <property type="entry name" value="FAD_PCMH"/>
    <property type="match status" value="1"/>
</dbReference>
<feature type="region of interest" description="Disordered" evidence="12">
    <location>
        <begin position="1806"/>
        <end position="1853"/>
    </location>
</feature>
<dbReference type="SUPFAM" id="SSF56176">
    <property type="entry name" value="FAD-binding/transporter-associated domain-like"/>
    <property type="match status" value="1"/>
</dbReference>
<dbReference type="CDD" id="cd07961">
    <property type="entry name" value="Anticodon_Ia_Ile_ABEc"/>
    <property type="match status" value="1"/>
</dbReference>
<dbReference type="Pfam" id="PF08264">
    <property type="entry name" value="Anticodon_1"/>
    <property type="match status" value="1"/>
</dbReference>
<dbReference type="EC" id="6.1.1.5" evidence="3"/>
<dbReference type="PANTHER" id="PTHR42780">
    <property type="entry name" value="SOLEUCYL-TRNA SYNTHETASE"/>
    <property type="match status" value="1"/>
</dbReference>
<dbReference type="GO" id="GO:0005524">
    <property type="term" value="F:ATP binding"/>
    <property type="evidence" value="ECO:0007669"/>
    <property type="project" value="UniProtKB-KW"/>
</dbReference>
<dbReference type="EMBL" id="KI440844">
    <property type="protein sequence ID" value="ERT00098.1"/>
    <property type="molecule type" value="Genomic_DNA"/>
</dbReference>
<sequence length="1965" mass="218182">MKQTIGYELLVRASLATAVVASVASTANATSPEATNVDINFAYEATQLTEVDVGNFSAIAFANATAAKAGVAGPACRAFPGSHGWPSVATWARLNDTMDGGLLHPTPLGAVCYPTANGTLGALNQTRCRELVFGSFDSRVYIDDPLTVLTSWPQGGTCAATLYPQGTCTRGGFPEYVVNVSTVKQVQAAVNFARNENVRLVVKNTGHDFVGRSTGAGALSVWTHHLKNFEFLPHHIVTTQNGSTYYDGMAARVGVGLEAWELYQYMSRYNMTLVVPGGQTVGAFGGWMAGGGHSSLGSLYGMGSDQVLSLQVVTADGRFVTVNATQNPDLFYALRGGGPGSYGIVTSAIVRAFPAVHVSESTFSFQIGDSYAGFNFSGFPLPPLNTSNPSNLTNPFGGTNPFNFTTPPANGTRPRPPRFRQPVTAPSVKAFWEGVNSYFRFSQQLCDGGGTGYSYISQLLPGFRDNDTTSSSANGSISNGSYSFSTSVELPGMTAVEAQVFLQPLFDSLNKLGIHVNNTLPRISASWGPGSRHGAGDSPGDGRFATRLFPRRNWETDSMFNATMMALRTVIQSGYSFHGVQVAPSLNLPAVQFPGNSSVNPAFRDALIHGDVFDNRRLGGSYGSGSGALLNNTADTVAGRQRAAHARFEAAMGLLRAATPGSGAYVNEADPDEPNWQQSFWGAEYNRLLAVKRARDPWNVFWAPTTVGSEESAGPAALADTPLDRFFQNFNSFPYDRFKPPAESFRQLERFLDWRPGTKARERAWARYQRALVDEVQLWYGDVSDIAAWHDLCRAIGIRNLPPTTKECKAAVRRTHVNIVDLIEWGRNGRPANSPSFTMSINFPKTEEEVIRFWREIDAFQTQVKLNEGNKPFTFYDGPPFGLPHYGHLLASTIKDIIPRYWAMKGYHVPRRFGWDTHGVPIEYEIDKKHGMSAQDAVKKMGIAKYNEECKAIVMRYSAEWRSTVERLGRWIDFDNDYKSMDVRFMESCWWVFKQLFDKGTVYRAYQIMPFSTALGTPLSHMESKQNEKLTQDPAVVVAFPVLNVEGYENTSLLAYTTTPWTLPSNLLIATHPNFEYLVILDEASGKQYILQEAGLTLLYKNPKKAKYKVIKKIKGQEMVGWKYEPLFRYYVDKYADCFQVIPADYVEEGEGTGLVHQAPAFGQEDYDAAVAAGFITPQRLPPCPVDDKGCLTDEIPEYAGQHVKIADKAILKDLRSTGRLLVESQIMHTDKFCWRSDTQLIRKAVSSWFVRVGDAIPQMLDNLKKTTWVPSAVKEKRFTNWVANAHDWNVSRNRYWGTPLPLWVSDDFEEIVCVGSREELRQLSGHEGSLDDIHRDKVDDITIPSRKGKGQLRRVNEIFDCWFESGSMPYASTHFPFAENTKRADDPNGPPALFPADFIAEGLDQTRGWFYTLTVLANRLFGQSPFRNVIVNGIVLAEDGKKMSKRLQNYPDPGIVLSQYGADALRLYMINSPVVRAESLRFKESGVKEMVSRVLLALWNSYRFFSEQANLYEKTTGTFFVADLSVISDGKSLSNVMDRWILAEMQSLLKFVEAEMTGYRLYTVVPRLLSSIEDLTNWYIRFNRRRLKGSAGLGVDDTTAAMNTLFQVLFTLVRALAPFTPFITEHIYGLLKPHLSAEVRGSFKDDRSVHFLSFPTVQESLFDEVIERKVSAMQKVIQLARTARERCNVSLKTPLLSVVVIADKHILADVEELSSYVREELNVRDVILTSDEEQYGIVLEARVDWPTLGKKLKKDVQMVKKNLPGLTQNELRQFLAEKKINVGGIVLEENDISIVRVLGSSVTASKDSKDGKAAKGAKGAKEEAKEEAKGEVKEEAPAPAEGQEGHGPKWEPGFADDMIVLLDTTPHPELAVEGLAREIINRVQRLRKKAGLVPADDVRMHYHVVENPDEVDLASVVTSHEPLFQTALRGTLEPSSADKEPEALIVEEEQAIGDLSFMLRLLRI</sequence>
<dbReference type="Pfam" id="PF01565">
    <property type="entry name" value="FAD_binding_4"/>
    <property type="match status" value="1"/>
</dbReference>